<keyword evidence="4" id="KW-1185">Reference proteome</keyword>
<feature type="binding site" evidence="2">
    <location>
        <position position="9"/>
    </location>
    <ligand>
        <name>Mg(2+)</name>
        <dbReference type="ChEBI" id="CHEBI:18420"/>
    </ligand>
</feature>
<dbReference type="eggNOG" id="COG0637">
    <property type="taxonomic scope" value="Bacteria"/>
</dbReference>
<evidence type="ECO:0000256" key="2">
    <source>
        <dbReference type="HAMAP-Rule" id="MF_01375"/>
    </source>
</evidence>
<dbReference type="Gene3D" id="3.40.50.1000">
    <property type="entry name" value="HAD superfamily/HAD-like"/>
    <property type="match status" value="1"/>
</dbReference>
<comment type="subunit">
    <text evidence="2">Homodimer.</text>
</comment>
<dbReference type="GO" id="GO:0005829">
    <property type="term" value="C:cytosol"/>
    <property type="evidence" value="ECO:0007669"/>
    <property type="project" value="TreeGrafter"/>
</dbReference>
<gene>
    <name evidence="2" type="primary">phnX</name>
    <name evidence="3" type="ORF">FC83_GL001455</name>
</gene>
<dbReference type="PANTHER" id="PTHR43434:SF19">
    <property type="entry name" value="PHOSPHONOACETALDEHYDE HYDROLASE"/>
    <property type="match status" value="1"/>
</dbReference>
<dbReference type="SFLD" id="SFLDS00003">
    <property type="entry name" value="Haloacid_Dehalogenase"/>
    <property type="match status" value="1"/>
</dbReference>
<dbReference type="PATRIC" id="fig|1423734.3.peg.1472"/>
<dbReference type="InterPro" id="IPR023214">
    <property type="entry name" value="HAD_sf"/>
</dbReference>
<name>A0A0R1XL54_9LACO</name>
<dbReference type="InterPro" id="IPR006323">
    <property type="entry name" value="Phosphonoacetald_hydro"/>
</dbReference>
<evidence type="ECO:0000313" key="3">
    <source>
        <dbReference type="EMBL" id="KRM30894.1"/>
    </source>
</evidence>
<organism evidence="3 4">
    <name type="scientific">Agrilactobacillus composti DSM 18527 = JCM 14202</name>
    <dbReference type="NCBI Taxonomy" id="1423734"/>
    <lineage>
        <taxon>Bacteria</taxon>
        <taxon>Bacillati</taxon>
        <taxon>Bacillota</taxon>
        <taxon>Bacilli</taxon>
        <taxon>Lactobacillales</taxon>
        <taxon>Lactobacillaceae</taxon>
        <taxon>Agrilactobacillus</taxon>
    </lineage>
</organism>
<dbReference type="GO" id="GO:0000287">
    <property type="term" value="F:magnesium ion binding"/>
    <property type="evidence" value="ECO:0007669"/>
    <property type="project" value="UniProtKB-UniRule"/>
</dbReference>
<dbReference type="InterPro" id="IPR036412">
    <property type="entry name" value="HAD-like_sf"/>
</dbReference>
<feature type="binding site" evidence="2">
    <location>
        <position position="11"/>
    </location>
    <ligand>
        <name>Mg(2+)</name>
        <dbReference type="ChEBI" id="CHEBI:18420"/>
    </ligand>
</feature>
<dbReference type="AlphaFoldDB" id="A0A0R1XL54"/>
<dbReference type="GO" id="GO:0050194">
    <property type="term" value="F:phosphonoacetaldehyde hydrolase activity"/>
    <property type="evidence" value="ECO:0007669"/>
    <property type="project" value="UniProtKB-UniRule"/>
</dbReference>
<comment type="function">
    <text evidence="2">Involved in phosphonate degradation.</text>
</comment>
<dbReference type="GO" id="GO:0008967">
    <property type="term" value="F:phosphoglycolate phosphatase activity"/>
    <property type="evidence" value="ECO:0007669"/>
    <property type="project" value="TreeGrafter"/>
</dbReference>
<dbReference type="SUPFAM" id="SSF56784">
    <property type="entry name" value="HAD-like"/>
    <property type="match status" value="1"/>
</dbReference>
<dbReference type="InterPro" id="IPR006439">
    <property type="entry name" value="HAD-SF_hydro_IA"/>
</dbReference>
<keyword evidence="2 3" id="KW-0378">Hydrolase</keyword>
<keyword evidence="2" id="KW-0479">Metal-binding</keyword>
<dbReference type="SFLD" id="SFLDG01135">
    <property type="entry name" value="C1.5.6:_HAD__Beta-PGM__Phospha"/>
    <property type="match status" value="1"/>
</dbReference>
<sequence length="274" mass="29254">MRVEAVVFDWAGTTVDFGSLAPILAFKAAFKDFGIDVSDATIRQDIGLNKLAHVQKILADSEVQNLWQEKNPEIDLESAVDEVYARFQKLIDHHIAATAQLTPGMPIALAYLAANHIKVASTSGYTQPMIATALAATAPQGYAPLVNITSELTAGVGRPAPDMLNLAIQELGVSDPQAVIKVGDTINDILEAKNAGAIAVGVINSSNLIGLSEPQWLALDMDRQAELATEARKIFTRTGADYVIATMAELPALIDKINTLGVTDHENVVDARTN</sequence>
<dbReference type="STRING" id="1423734.FC83_GL001455"/>
<dbReference type="GO" id="GO:0019700">
    <property type="term" value="P:organic phosphonate catabolic process"/>
    <property type="evidence" value="ECO:0007669"/>
    <property type="project" value="InterPro"/>
</dbReference>
<dbReference type="Pfam" id="PF00702">
    <property type="entry name" value="Hydrolase"/>
    <property type="match status" value="1"/>
</dbReference>
<reference evidence="3 4" key="1">
    <citation type="journal article" date="2015" name="Genome Announc.">
        <title>Expanding the biotechnology potential of lactobacilli through comparative genomics of 213 strains and associated genera.</title>
        <authorList>
            <person name="Sun Z."/>
            <person name="Harris H.M."/>
            <person name="McCann A."/>
            <person name="Guo C."/>
            <person name="Argimon S."/>
            <person name="Zhang W."/>
            <person name="Yang X."/>
            <person name="Jeffery I.B."/>
            <person name="Cooney J.C."/>
            <person name="Kagawa T.F."/>
            <person name="Liu W."/>
            <person name="Song Y."/>
            <person name="Salvetti E."/>
            <person name="Wrobel A."/>
            <person name="Rasinkangas P."/>
            <person name="Parkhill J."/>
            <person name="Rea M.C."/>
            <person name="O'Sullivan O."/>
            <person name="Ritari J."/>
            <person name="Douillard F.P."/>
            <person name="Paul Ross R."/>
            <person name="Yang R."/>
            <person name="Briner A.E."/>
            <person name="Felis G.E."/>
            <person name="de Vos W.M."/>
            <person name="Barrangou R."/>
            <person name="Klaenhammer T.R."/>
            <person name="Caufield P.W."/>
            <person name="Cui Y."/>
            <person name="Zhang H."/>
            <person name="O'Toole P.W."/>
        </authorList>
    </citation>
    <scope>NUCLEOTIDE SEQUENCE [LARGE SCALE GENOMIC DNA]</scope>
    <source>
        <strain evidence="3 4">DSM 18527</strain>
    </source>
</reference>
<dbReference type="NCBIfam" id="TIGR01422">
    <property type="entry name" value="phosphonatase"/>
    <property type="match status" value="1"/>
</dbReference>
<dbReference type="InterPro" id="IPR050155">
    <property type="entry name" value="HAD-like_hydrolase_sf"/>
</dbReference>
<dbReference type="Proteomes" id="UP000051236">
    <property type="component" value="Unassembled WGS sequence"/>
</dbReference>
<keyword evidence="2" id="KW-0460">Magnesium</keyword>
<protein>
    <recommendedName>
        <fullName evidence="2">Phosphonoacetaldehyde hydrolase</fullName>
        <shortName evidence="2">Phosphonatase</shortName>
        <ecNumber evidence="2">3.11.1.1</ecNumber>
    </recommendedName>
    <alternativeName>
        <fullName evidence="2">Phosphonoacetaldehyde phosphonohydrolase</fullName>
    </alternativeName>
</protein>
<comment type="caution">
    <text evidence="3">The sequence shown here is derived from an EMBL/GenBank/DDBJ whole genome shotgun (WGS) entry which is preliminary data.</text>
</comment>
<comment type="catalytic activity">
    <reaction evidence="2">
        <text>phosphonoacetaldehyde + H2O = acetaldehyde + phosphate + H(+)</text>
        <dbReference type="Rhea" id="RHEA:18905"/>
        <dbReference type="ChEBI" id="CHEBI:15343"/>
        <dbReference type="ChEBI" id="CHEBI:15377"/>
        <dbReference type="ChEBI" id="CHEBI:15378"/>
        <dbReference type="ChEBI" id="CHEBI:43474"/>
        <dbReference type="ChEBI" id="CHEBI:58383"/>
        <dbReference type="EC" id="3.11.1.1"/>
    </reaction>
</comment>
<dbReference type="Gene3D" id="1.10.150.240">
    <property type="entry name" value="Putative phosphatase, domain 2"/>
    <property type="match status" value="1"/>
</dbReference>
<comment type="cofactor">
    <cofactor evidence="2">
        <name>Mg(2+)</name>
        <dbReference type="ChEBI" id="CHEBI:18420"/>
    </cofactor>
    <text evidence="2">Binds 1 Mg(2+) ion per subunit.</text>
</comment>
<dbReference type="EMBL" id="AZGA01000087">
    <property type="protein sequence ID" value="KRM30894.1"/>
    <property type="molecule type" value="Genomic_DNA"/>
</dbReference>
<dbReference type="NCBIfam" id="TIGR01509">
    <property type="entry name" value="HAD-SF-IA-v3"/>
    <property type="match status" value="1"/>
</dbReference>
<feature type="binding site" evidence="2">
    <location>
        <position position="184"/>
    </location>
    <ligand>
        <name>Mg(2+)</name>
        <dbReference type="ChEBI" id="CHEBI:18420"/>
    </ligand>
</feature>
<comment type="similarity">
    <text evidence="2">Belongs to the HAD-like hydrolase superfamily. PhnX family.</text>
</comment>
<dbReference type="PANTHER" id="PTHR43434">
    <property type="entry name" value="PHOSPHOGLYCOLATE PHOSPHATASE"/>
    <property type="match status" value="1"/>
</dbReference>
<accession>A0A0R1XL54</accession>
<feature type="active site" description="Nucleophile" evidence="2">
    <location>
        <position position="9"/>
    </location>
</feature>
<proteinExistence type="inferred from homology"/>
<dbReference type="SFLD" id="SFLDG01129">
    <property type="entry name" value="C1.5:_HAD__Beta-PGM__Phosphata"/>
    <property type="match status" value="1"/>
</dbReference>
<keyword evidence="1 2" id="KW-0704">Schiff base</keyword>
<dbReference type="RefSeq" id="WP_057002948.1">
    <property type="nucleotide sequence ID" value="NZ_AZGA01000087.1"/>
</dbReference>
<evidence type="ECO:0000313" key="4">
    <source>
        <dbReference type="Proteomes" id="UP000051236"/>
    </source>
</evidence>
<dbReference type="GO" id="GO:0006281">
    <property type="term" value="P:DNA repair"/>
    <property type="evidence" value="ECO:0007669"/>
    <property type="project" value="TreeGrafter"/>
</dbReference>
<evidence type="ECO:0000256" key="1">
    <source>
        <dbReference type="ARBA" id="ARBA00023270"/>
    </source>
</evidence>
<dbReference type="HAMAP" id="MF_01375">
    <property type="entry name" value="PhnX"/>
    <property type="match status" value="1"/>
</dbReference>
<dbReference type="EC" id="3.11.1.1" evidence="2"/>
<dbReference type="InterPro" id="IPR023198">
    <property type="entry name" value="PGP-like_dom2"/>
</dbReference>
<feature type="active site" description="Schiff-base intermediate with substrate" evidence="2">
    <location>
        <position position="50"/>
    </location>
</feature>